<evidence type="ECO:0000313" key="2">
    <source>
        <dbReference type="Proteomes" id="UP000273405"/>
    </source>
</evidence>
<dbReference type="AlphaFoldDB" id="A0A3A8NUN2"/>
<name>A0A3A8NUN2_9BACT</name>
<reference evidence="2" key="1">
    <citation type="submission" date="2018-09" db="EMBL/GenBank/DDBJ databases">
        <authorList>
            <person name="Livingstone P.G."/>
            <person name="Whitworth D.E."/>
        </authorList>
    </citation>
    <scope>NUCLEOTIDE SEQUENCE [LARGE SCALE GENOMIC DNA]</scope>
    <source>
        <strain evidence="2">CA040B</strain>
    </source>
</reference>
<dbReference type="EMBL" id="RAWG01000043">
    <property type="protein sequence ID" value="RKH44875.1"/>
    <property type="molecule type" value="Genomic_DNA"/>
</dbReference>
<organism evidence="1 2">
    <name type="scientific">Corallococcus sicarius</name>
    <dbReference type="NCBI Taxonomy" id="2316726"/>
    <lineage>
        <taxon>Bacteria</taxon>
        <taxon>Pseudomonadati</taxon>
        <taxon>Myxococcota</taxon>
        <taxon>Myxococcia</taxon>
        <taxon>Myxococcales</taxon>
        <taxon>Cystobacterineae</taxon>
        <taxon>Myxococcaceae</taxon>
        <taxon>Corallococcus</taxon>
    </lineage>
</organism>
<accession>A0A3A8NUN2</accession>
<sequence>MSADEAASLNASVPAQFGDYLGPLPEGVPAVRGPVHLPDFEQDGSCLILGDLQVDGLLVNPPHTSLIVTGSVRAGTVLTMGKIVVLGDVVVGDMYGNSFSNEVCVVKGSLTARCLLEKGHSFEALGRLSAQAALSLSNVIAAHGGVEAGVSALGGMNDEERRRVLDAALFDDEGNLSEPRIVARLRAALPLLRAS</sequence>
<evidence type="ECO:0000313" key="1">
    <source>
        <dbReference type="EMBL" id="RKH44875.1"/>
    </source>
</evidence>
<gene>
    <name evidence="1" type="ORF">D7X12_09370</name>
</gene>
<proteinExistence type="predicted"/>
<keyword evidence="2" id="KW-1185">Reference proteome</keyword>
<protein>
    <submittedName>
        <fullName evidence="1">Uncharacterized protein</fullName>
    </submittedName>
</protein>
<dbReference type="Proteomes" id="UP000273405">
    <property type="component" value="Unassembled WGS sequence"/>
</dbReference>
<comment type="caution">
    <text evidence="1">The sequence shown here is derived from an EMBL/GenBank/DDBJ whole genome shotgun (WGS) entry which is preliminary data.</text>
</comment>